<dbReference type="Pfam" id="PF09362">
    <property type="entry name" value="DUF1996"/>
    <property type="match status" value="1"/>
</dbReference>
<dbReference type="EMBL" id="JAZGSY010000247">
    <property type="protein sequence ID" value="KAL1837981.1"/>
    <property type="molecule type" value="Genomic_DNA"/>
</dbReference>
<evidence type="ECO:0000313" key="2">
    <source>
        <dbReference type="EMBL" id="KAL1837981.1"/>
    </source>
</evidence>
<accession>A0ABR3V8B7</accession>
<dbReference type="PANTHER" id="PTHR43662">
    <property type="match status" value="1"/>
</dbReference>
<gene>
    <name evidence="2" type="ORF">VTJ49DRAFT_3170</name>
</gene>
<reference evidence="2 3" key="1">
    <citation type="journal article" date="2024" name="Commun. Biol.">
        <title>Comparative genomic analysis of thermophilic fungi reveals convergent evolutionary adaptations and gene losses.</title>
        <authorList>
            <person name="Steindorff A.S."/>
            <person name="Aguilar-Pontes M.V."/>
            <person name="Robinson A.J."/>
            <person name="Andreopoulos B."/>
            <person name="LaButti K."/>
            <person name="Kuo A."/>
            <person name="Mondo S."/>
            <person name="Riley R."/>
            <person name="Otillar R."/>
            <person name="Haridas S."/>
            <person name="Lipzen A."/>
            <person name="Grimwood J."/>
            <person name="Schmutz J."/>
            <person name="Clum A."/>
            <person name="Reid I.D."/>
            <person name="Moisan M.C."/>
            <person name="Butler G."/>
            <person name="Nguyen T.T.M."/>
            <person name="Dewar K."/>
            <person name="Conant G."/>
            <person name="Drula E."/>
            <person name="Henrissat B."/>
            <person name="Hansel C."/>
            <person name="Singer S."/>
            <person name="Hutchinson M.I."/>
            <person name="de Vries R.P."/>
            <person name="Natvig D.O."/>
            <person name="Powell A.J."/>
            <person name="Tsang A."/>
            <person name="Grigoriev I.V."/>
        </authorList>
    </citation>
    <scope>NUCLEOTIDE SEQUENCE [LARGE SCALE GENOMIC DNA]</scope>
    <source>
        <strain evidence="2 3">CBS 620.91</strain>
    </source>
</reference>
<dbReference type="PANTHER" id="PTHR43662:SF2">
    <property type="entry name" value="DUF1996 DOMAIN-CONTAINING PROTEIN"/>
    <property type="match status" value="1"/>
</dbReference>
<sequence length="900" mass="101339">MLVHYWCVPRRQCLLCEDEIALGDDDERCLALVGNLAGGFEYSIRKPVFRDRHEYQQWDLLDRLYVAYKWRDHPWMIAESDGLIDEILEDFRRAATRPSSLRRSLPSFLSCAQRLTGLSRIGTLPLELAETIQSLAQPNPLRRMVAALDLAKKLSALPATPEQDADLTDIVSWERGHDPVLVPASDRPRHLGPIIRLTLDFNGLKRLERLPEYPPYELHRSDEEAFLVADESKFADYGLMRFLSQRLLGLSTAGIWDTPTPPVTSMCFQPVVENGNHDDRRFHTVLLSELTGLTFFLGRGGAVIGVHTHTRDAPSAEPTFHRFDSYDREYMAWYYVPLPRSDPLVSISGAVDYNSGRESYLHVYLIRTASGIETVVGTDTLNGYPSAQFMVRATKPTSLVYCTLVPRKRSTSPISMILPLGNPPCPSEPTMLVDVPTMWHPGRDNYPSWYLTYSAAPLKGVLRAHVYFSTLDSDMRCKGILLEYENGTQRALGEIRLLVDPCKTYERPRCIGISPGEEGAIFPMVDFGDEPDRGTRCEWYHMKGRLVIWWGVRKRIIDPSRLTKQEGDDDDETGAFDPGSVNIPPMLRFQCSQLVVERLDPLVNPGQIPSVHLHQIVGGNAFNASMDPALDLPALSTCTSCTFSEDFSNYWTAVLFFRARNGTYKRVYYIPPRDGSKTTAFRPGFRMLVGDAALSTGSPPAADRVEPKICHRCMPRRGDHLHLNCDSPDSATLPVRFCPGGIRSVLTFPTCWDGVNLDSPDHQSHVAYPVPGSEADRFDYAGGVCPESHPVRIPQVMYEVQWDTTPFNDPELWPEDETQQPFVWSTADEHGYSQHGDYIFGWKGDALQRAMNRLCFGDVCESLETQSPELAAECVKPKTVEEDVDGWLEALPGMETPVKK</sequence>
<feature type="domain" description="DUF1996" evidence="1">
    <location>
        <begin position="600"/>
        <end position="842"/>
    </location>
</feature>
<comment type="caution">
    <text evidence="2">The sequence shown here is derived from an EMBL/GenBank/DDBJ whole genome shotgun (WGS) entry which is preliminary data.</text>
</comment>
<proteinExistence type="predicted"/>
<keyword evidence="3" id="KW-1185">Reference proteome</keyword>
<evidence type="ECO:0000313" key="3">
    <source>
        <dbReference type="Proteomes" id="UP001583172"/>
    </source>
</evidence>
<organism evidence="2 3">
    <name type="scientific">Humicola insolens</name>
    <name type="common">Soft-rot fungus</name>
    <dbReference type="NCBI Taxonomy" id="85995"/>
    <lineage>
        <taxon>Eukaryota</taxon>
        <taxon>Fungi</taxon>
        <taxon>Dikarya</taxon>
        <taxon>Ascomycota</taxon>
        <taxon>Pezizomycotina</taxon>
        <taxon>Sordariomycetes</taxon>
        <taxon>Sordariomycetidae</taxon>
        <taxon>Sordariales</taxon>
        <taxon>Chaetomiaceae</taxon>
        <taxon>Mycothermus</taxon>
    </lineage>
</organism>
<evidence type="ECO:0000259" key="1">
    <source>
        <dbReference type="Pfam" id="PF09362"/>
    </source>
</evidence>
<dbReference type="Proteomes" id="UP001583172">
    <property type="component" value="Unassembled WGS sequence"/>
</dbReference>
<dbReference type="InterPro" id="IPR018535">
    <property type="entry name" value="DUF1996"/>
</dbReference>
<protein>
    <recommendedName>
        <fullName evidence="1">DUF1996 domain-containing protein</fullName>
    </recommendedName>
</protein>
<name>A0ABR3V8B7_HUMIN</name>